<protein>
    <submittedName>
        <fullName evidence="1">Uncharacterized protein</fullName>
    </submittedName>
</protein>
<name>A0A238W3X1_9FLAO</name>
<organism evidence="1 2">
    <name type="scientific">Dokdonia pacifica</name>
    <dbReference type="NCBI Taxonomy" id="1627892"/>
    <lineage>
        <taxon>Bacteria</taxon>
        <taxon>Pseudomonadati</taxon>
        <taxon>Bacteroidota</taxon>
        <taxon>Flavobacteriia</taxon>
        <taxon>Flavobacteriales</taxon>
        <taxon>Flavobacteriaceae</taxon>
        <taxon>Dokdonia</taxon>
    </lineage>
</organism>
<keyword evidence="2" id="KW-1185">Reference proteome</keyword>
<proteinExistence type="predicted"/>
<gene>
    <name evidence="1" type="ORF">SAMN06265376_101666</name>
</gene>
<dbReference type="EMBL" id="FZNY01000001">
    <property type="protein sequence ID" value="SNR41216.1"/>
    <property type="molecule type" value="Genomic_DNA"/>
</dbReference>
<dbReference type="AlphaFoldDB" id="A0A238W3X1"/>
<evidence type="ECO:0000313" key="1">
    <source>
        <dbReference type="EMBL" id="SNR41216.1"/>
    </source>
</evidence>
<accession>A0A238W3X1</accession>
<evidence type="ECO:0000313" key="2">
    <source>
        <dbReference type="Proteomes" id="UP000198379"/>
    </source>
</evidence>
<sequence>MKSRQHLKYDSMILIEWENKKGKLRRICIGKGCDSLPPLGQSSGGTDTTTISIGGEHFSNDIAVLVDKNFKYGLISKQPSELAFKNVKIKKNLIELSEIVIEFKETKERLSVLSLISIIESNQEEKNEETCDCIH</sequence>
<reference evidence="1 2" key="1">
    <citation type="submission" date="2017-06" db="EMBL/GenBank/DDBJ databases">
        <authorList>
            <person name="Kim H.J."/>
            <person name="Triplett B.A."/>
        </authorList>
    </citation>
    <scope>NUCLEOTIDE SEQUENCE [LARGE SCALE GENOMIC DNA]</scope>
    <source>
        <strain evidence="1 2">DSM 25597</strain>
    </source>
</reference>
<dbReference type="Proteomes" id="UP000198379">
    <property type="component" value="Unassembled WGS sequence"/>
</dbReference>